<dbReference type="GO" id="GO:0016829">
    <property type="term" value="F:lyase activity"/>
    <property type="evidence" value="ECO:0007669"/>
    <property type="project" value="UniProtKB-KW"/>
</dbReference>
<feature type="domain" description="Jacalin-type lectin" evidence="10">
    <location>
        <begin position="2"/>
        <end position="144"/>
    </location>
</feature>
<evidence type="ECO:0000256" key="9">
    <source>
        <dbReference type="ARBA" id="ARBA00049218"/>
    </source>
</evidence>
<dbReference type="InterPro" id="IPR015915">
    <property type="entry name" value="Kelch-typ_b-propeller"/>
</dbReference>
<gene>
    <name evidence="11" type="ordered locus">AXX17_At2g29510</name>
</gene>
<dbReference type="PANTHER" id="PTHR47435:SF5">
    <property type="entry name" value="NITRILE-SPECIFIER PROTEIN 1-RELATED"/>
    <property type="match status" value="1"/>
</dbReference>
<dbReference type="GO" id="GO:0080028">
    <property type="term" value="P:nitrile biosynthetic process"/>
    <property type="evidence" value="ECO:0007669"/>
    <property type="project" value="UniProtKB-ARBA"/>
</dbReference>
<dbReference type="FunFam" id="2.100.10.30:FF:000001">
    <property type="entry name" value="Jacalin-related lectin 33"/>
    <property type="match status" value="1"/>
</dbReference>
<evidence type="ECO:0000259" key="10">
    <source>
        <dbReference type="PROSITE" id="PS51752"/>
    </source>
</evidence>
<evidence type="ECO:0000256" key="5">
    <source>
        <dbReference type="ARBA" id="ARBA00022737"/>
    </source>
</evidence>
<dbReference type="InterPro" id="IPR033734">
    <property type="entry name" value="Jacalin-like_lectin_dom_plant"/>
</dbReference>
<dbReference type="InterPro" id="IPR006652">
    <property type="entry name" value="Kelch_1"/>
</dbReference>
<dbReference type="GO" id="GO:0030246">
    <property type="term" value="F:carbohydrate binding"/>
    <property type="evidence" value="ECO:0007669"/>
    <property type="project" value="UniProtKB-KW"/>
</dbReference>
<evidence type="ECO:0000256" key="3">
    <source>
        <dbReference type="ARBA" id="ARBA00022441"/>
    </source>
</evidence>
<evidence type="ECO:0000256" key="1">
    <source>
        <dbReference type="ARBA" id="ARBA00001954"/>
    </source>
</evidence>
<dbReference type="SMART" id="SM00612">
    <property type="entry name" value="Kelch"/>
    <property type="match status" value="3"/>
</dbReference>
<dbReference type="AlphaFoldDB" id="A0A178VP47"/>
<dbReference type="Pfam" id="PF01419">
    <property type="entry name" value="Jacalin"/>
    <property type="match status" value="1"/>
</dbReference>
<comment type="caution">
    <text evidence="11">The sequence shown here is derived from an EMBL/GenBank/DDBJ whole genome shotgun (WGS) entry which is preliminary data.</text>
</comment>
<comment type="cofactor">
    <cofactor evidence="1">
        <name>Fe(2+)</name>
        <dbReference type="ChEBI" id="CHEBI:29033"/>
    </cofactor>
</comment>
<dbReference type="Pfam" id="PF24681">
    <property type="entry name" value="Kelch_KLHDC2_KLHL20_DRC7"/>
    <property type="match status" value="1"/>
</dbReference>
<evidence type="ECO:0000256" key="8">
    <source>
        <dbReference type="ARBA" id="ARBA00039065"/>
    </source>
</evidence>
<dbReference type="ExpressionAtlas" id="A0A178VP47">
    <property type="expression patterns" value="baseline and differential"/>
</dbReference>
<evidence type="ECO:0000256" key="6">
    <source>
        <dbReference type="ARBA" id="ARBA00023004"/>
    </source>
</evidence>
<dbReference type="Gene3D" id="2.100.10.30">
    <property type="entry name" value="Jacalin-like lectin domain"/>
    <property type="match status" value="1"/>
</dbReference>
<dbReference type="InterPro" id="IPR001229">
    <property type="entry name" value="Jacalin-like_lectin_dom"/>
</dbReference>
<protein>
    <recommendedName>
        <fullName evidence="8">thiohydroximate-O-sulfate sulfate/sulfur-lyase (nitrile-forming)</fullName>
        <ecNumber evidence="8">4.8.1.5</ecNumber>
    </recommendedName>
</protein>
<evidence type="ECO:0000256" key="2">
    <source>
        <dbReference type="ARBA" id="ARBA00006568"/>
    </source>
</evidence>
<dbReference type="Proteomes" id="UP000078284">
    <property type="component" value="Chromosome 2"/>
</dbReference>
<proteinExistence type="inferred from homology"/>
<dbReference type="PROSITE" id="PS51752">
    <property type="entry name" value="JACALIN_LECTIN"/>
    <property type="match status" value="1"/>
</dbReference>
<keyword evidence="3" id="KW-0880">Kelch repeat</keyword>
<reference evidence="12" key="1">
    <citation type="journal article" date="2016" name="Proc. Natl. Acad. Sci. U.S.A.">
        <title>Chromosome-level assembly of Arabidopsis thaliana Ler reveals the extent of translocation and inversion polymorphisms.</title>
        <authorList>
            <person name="Zapata L."/>
            <person name="Ding J."/>
            <person name="Willing E.M."/>
            <person name="Hartwig B."/>
            <person name="Bezdan D."/>
            <person name="Jiao W.B."/>
            <person name="Patel V."/>
            <person name="Velikkakam James G."/>
            <person name="Koornneef M."/>
            <person name="Ossowski S."/>
            <person name="Schneeberger K."/>
        </authorList>
    </citation>
    <scope>NUCLEOTIDE SEQUENCE [LARGE SCALE GENOMIC DNA]</scope>
    <source>
        <strain evidence="12">cv. Landsberg erecta</strain>
    </source>
</reference>
<keyword evidence="4" id="KW-0430">Lectin</keyword>
<evidence type="ECO:0000256" key="7">
    <source>
        <dbReference type="ARBA" id="ARBA00023239"/>
    </source>
</evidence>
<keyword evidence="5" id="KW-0677">Repeat</keyword>
<evidence type="ECO:0000313" key="12">
    <source>
        <dbReference type="Proteomes" id="UP000078284"/>
    </source>
</evidence>
<dbReference type="PANTHER" id="PTHR47435">
    <property type="entry name" value="KELCH REPEAT PROTEIN (AFU_ORTHOLOGUE AFUA_5G12780)"/>
    <property type="match status" value="1"/>
</dbReference>
<keyword evidence="7" id="KW-0456">Lyase</keyword>
<evidence type="ECO:0000256" key="4">
    <source>
        <dbReference type="ARBA" id="ARBA00022734"/>
    </source>
</evidence>
<dbReference type="Gene3D" id="2.120.10.80">
    <property type="entry name" value="Kelch-type beta propeller"/>
    <property type="match status" value="1"/>
</dbReference>
<dbReference type="SMART" id="SM00915">
    <property type="entry name" value="Jacalin"/>
    <property type="match status" value="1"/>
</dbReference>
<dbReference type="EC" id="4.8.1.5" evidence="8"/>
<dbReference type="CDD" id="cd09612">
    <property type="entry name" value="Jacalin"/>
    <property type="match status" value="1"/>
</dbReference>
<dbReference type="InterPro" id="IPR036404">
    <property type="entry name" value="Jacalin-like_lectin_dom_sf"/>
</dbReference>
<accession>A0A178VP47</accession>
<dbReference type="EMBL" id="LUHQ01000002">
    <property type="protein sequence ID" value="OAP07556.1"/>
    <property type="molecule type" value="Genomic_DNA"/>
</dbReference>
<dbReference type="SMR" id="A0A178VP47"/>
<dbReference type="SUPFAM" id="SSF51101">
    <property type="entry name" value="Mannose-binding lectins"/>
    <property type="match status" value="1"/>
</dbReference>
<comment type="similarity">
    <text evidence="2">Belongs to the jacalin lectin family.</text>
</comment>
<name>A0A178VP47_ARATH</name>
<comment type="catalytic activity">
    <reaction evidence="9">
        <text>a (Z)-N-(sulfonatooxy)alkanimidothioate = a nitrile + sulfur + sulfate</text>
        <dbReference type="Rhea" id="RHEA:59956"/>
        <dbReference type="ChEBI" id="CHEBI:16189"/>
        <dbReference type="ChEBI" id="CHEBI:18379"/>
        <dbReference type="ChEBI" id="CHEBI:26833"/>
        <dbReference type="ChEBI" id="CHEBI:183089"/>
        <dbReference type="EC" id="4.8.1.5"/>
    </reaction>
</comment>
<keyword evidence="6" id="KW-0408">Iron</keyword>
<dbReference type="GO" id="GO:0019762">
    <property type="term" value="P:glucosinolate catabolic process"/>
    <property type="evidence" value="ECO:0007669"/>
    <property type="project" value="UniProtKB-ARBA"/>
</dbReference>
<organism evidence="11 12">
    <name type="scientific">Arabidopsis thaliana</name>
    <name type="common">Mouse-ear cress</name>
    <dbReference type="NCBI Taxonomy" id="3702"/>
    <lineage>
        <taxon>Eukaryota</taxon>
        <taxon>Viridiplantae</taxon>
        <taxon>Streptophyta</taxon>
        <taxon>Embryophyta</taxon>
        <taxon>Tracheophyta</taxon>
        <taxon>Spermatophyta</taxon>
        <taxon>Magnoliopsida</taxon>
        <taxon>eudicotyledons</taxon>
        <taxon>Gunneridae</taxon>
        <taxon>Pentapetalae</taxon>
        <taxon>rosids</taxon>
        <taxon>malvids</taxon>
        <taxon>Brassicales</taxon>
        <taxon>Brassicaceae</taxon>
        <taxon>Camelineae</taxon>
        <taxon>Arabidopsis</taxon>
    </lineage>
</organism>
<dbReference type="SUPFAM" id="SSF117281">
    <property type="entry name" value="Kelch motif"/>
    <property type="match status" value="1"/>
</dbReference>
<sequence>MVQKVEARGGEMGDVWDDGAYDGVRKVYVGQGEDGIAFVKFEYVNGSEEVVGDERGKKTLLGAEEFEVDPDDYIVYVEGYHEKVFGVTTKEIISTLTFKTYKGKTSPPFGIVSGTKFVLQGGKIVGFHGRSTDALHSLGAYISSPSAPKLRGKWIKVVVEQKGEGPGPRCSHDIAQVGNKIYSFGGELTPNQPIDKHLYVFDLETRTWSISPATGDVPNLSCLGVRMVSIGSNLYVFGGRDASRKYNGFYSFDTTKNEWKLLNPVEQGPTPRSFHSMTADENNVYVFGGVSATVRLKTLDAYNIVDHKWVQCSTPGGSCSVRGGAGLEVVQGKVWVVYGFNGCEVDDVHCYDPAQDKWTQVDTFGEKPCARSVFASAVVGKHILVFGGEIAMDPKAHEGPGQLSGGTFALDTETLKWEKLDKLGEEEETPSIRGWSASTTGIIDGKKGLVMFGGKAQTNDRFGDLFFYGVDSA</sequence>
<evidence type="ECO:0000313" key="11">
    <source>
        <dbReference type="EMBL" id="OAP07556.1"/>
    </source>
</evidence>